<keyword evidence="2" id="KW-0479">Metal-binding</keyword>
<proteinExistence type="predicted"/>
<keyword evidence="8" id="KW-1185">Reference proteome</keyword>
<dbReference type="EMBL" id="JANPWE010000001">
    <property type="protein sequence ID" value="MCR6544454.1"/>
    <property type="molecule type" value="Genomic_DNA"/>
</dbReference>
<dbReference type="Pfam" id="PF13183">
    <property type="entry name" value="Fer4_8"/>
    <property type="match status" value="1"/>
</dbReference>
<dbReference type="PROSITE" id="PS00198">
    <property type="entry name" value="4FE4S_FER_1"/>
    <property type="match status" value="1"/>
</dbReference>
<dbReference type="Gene3D" id="1.10.1060.10">
    <property type="entry name" value="Alpha-helical ferredoxin"/>
    <property type="match status" value="1"/>
</dbReference>
<keyword evidence="4" id="KW-0408">Iron</keyword>
<dbReference type="InterPro" id="IPR017896">
    <property type="entry name" value="4Fe4S_Fe-S-bd"/>
</dbReference>
<gene>
    <name evidence="7" type="ORF">NVS47_02825</name>
</gene>
<evidence type="ECO:0000256" key="3">
    <source>
        <dbReference type="ARBA" id="ARBA00023002"/>
    </source>
</evidence>
<dbReference type="Proteomes" id="UP001524944">
    <property type="component" value="Unassembled WGS sequence"/>
</dbReference>
<accession>A0ABT1Y0Q7</accession>
<evidence type="ECO:0000256" key="5">
    <source>
        <dbReference type="ARBA" id="ARBA00023014"/>
    </source>
</evidence>
<name>A0ABT1Y0Q7_9FIRM</name>
<dbReference type="InterPro" id="IPR009051">
    <property type="entry name" value="Helical_ferredxn"/>
</dbReference>
<sequence>MELSRAAASNRDAIKEIEQKSGVQITDCYQCGKCSAGCPVAFAMDKTPRQIIRLLQLGMLDEALKTHTIWLCATCQTCSTRCPRDVDLASLLEVLRQTAQKKGFVAEKNMDKFHDIFLSNVKSFGKSQEVFLSGFYNLRSGKLFQDVDSAPRLFLTGKAHLKPSLVKDKKTVQRIFEKCLEGRE</sequence>
<evidence type="ECO:0000259" key="6">
    <source>
        <dbReference type="PROSITE" id="PS51379"/>
    </source>
</evidence>
<dbReference type="SUPFAM" id="SSF46548">
    <property type="entry name" value="alpha-helical ferredoxin"/>
    <property type="match status" value="1"/>
</dbReference>
<keyword evidence="1" id="KW-0004">4Fe-4S</keyword>
<protein>
    <submittedName>
        <fullName evidence="7">4Fe-4S dicluster domain-containing protein</fullName>
    </submittedName>
</protein>
<dbReference type="PROSITE" id="PS51379">
    <property type="entry name" value="4FE4S_FER_2"/>
    <property type="match status" value="1"/>
</dbReference>
<evidence type="ECO:0000256" key="4">
    <source>
        <dbReference type="ARBA" id="ARBA00023004"/>
    </source>
</evidence>
<dbReference type="InterPro" id="IPR051460">
    <property type="entry name" value="HdrC_iron-sulfur_subunit"/>
</dbReference>
<reference evidence="7 8" key="1">
    <citation type="submission" date="2022-08" db="EMBL/GenBank/DDBJ databases">
        <title>Proteogenomics of the novel Dehalobacterium formicoaceticum strain EZ94 highlights a key role of methyltransferases during anaerobic dichloromethane degradation.</title>
        <authorList>
            <person name="Wasmund K."/>
        </authorList>
    </citation>
    <scope>NUCLEOTIDE SEQUENCE [LARGE SCALE GENOMIC DNA]</scope>
    <source>
        <strain evidence="7 8">EZ94</strain>
    </source>
</reference>
<keyword evidence="5" id="KW-0411">Iron-sulfur</keyword>
<evidence type="ECO:0000256" key="2">
    <source>
        <dbReference type="ARBA" id="ARBA00022723"/>
    </source>
</evidence>
<comment type="caution">
    <text evidence="7">The sequence shown here is derived from an EMBL/GenBank/DDBJ whole genome shotgun (WGS) entry which is preliminary data.</text>
</comment>
<dbReference type="InterPro" id="IPR017900">
    <property type="entry name" value="4Fe4S_Fe_S_CS"/>
</dbReference>
<evidence type="ECO:0000313" key="8">
    <source>
        <dbReference type="Proteomes" id="UP001524944"/>
    </source>
</evidence>
<organism evidence="7 8">
    <name type="scientific">Dehalobacterium formicoaceticum</name>
    <dbReference type="NCBI Taxonomy" id="51515"/>
    <lineage>
        <taxon>Bacteria</taxon>
        <taxon>Bacillati</taxon>
        <taxon>Bacillota</taxon>
        <taxon>Clostridia</taxon>
        <taxon>Eubacteriales</taxon>
        <taxon>Peptococcaceae</taxon>
        <taxon>Dehalobacterium</taxon>
    </lineage>
</organism>
<keyword evidence="3" id="KW-0560">Oxidoreductase</keyword>
<evidence type="ECO:0000313" key="7">
    <source>
        <dbReference type="EMBL" id="MCR6544454.1"/>
    </source>
</evidence>
<dbReference type="PANTHER" id="PTHR43255">
    <property type="entry name" value="IRON-SULFUR-BINDING OXIDOREDUCTASE FADF-RELATED-RELATED"/>
    <property type="match status" value="1"/>
</dbReference>
<feature type="domain" description="4Fe-4S ferredoxin-type" evidence="6">
    <location>
        <begin position="19"/>
        <end position="47"/>
    </location>
</feature>
<dbReference type="PANTHER" id="PTHR43255:SF1">
    <property type="entry name" value="IRON-SULFUR-BINDING OXIDOREDUCTASE FADF-RELATED"/>
    <property type="match status" value="1"/>
</dbReference>
<dbReference type="RefSeq" id="WP_198306668.1">
    <property type="nucleotide sequence ID" value="NZ_CP022121.1"/>
</dbReference>
<evidence type="ECO:0000256" key="1">
    <source>
        <dbReference type="ARBA" id="ARBA00022485"/>
    </source>
</evidence>